<gene>
    <name evidence="2" type="ORF">A2164_01085</name>
</gene>
<name>A0A1F5G0U4_9BACT</name>
<organism evidence="2 3">
    <name type="scientific">Candidatus Curtissbacteria bacterium RBG_13_35_7</name>
    <dbReference type="NCBI Taxonomy" id="1797705"/>
    <lineage>
        <taxon>Bacteria</taxon>
        <taxon>Candidatus Curtissiibacteriota</taxon>
    </lineage>
</organism>
<dbReference type="EMBL" id="MFAT01000067">
    <property type="protein sequence ID" value="OGD85455.1"/>
    <property type="molecule type" value="Genomic_DNA"/>
</dbReference>
<proteinExistence type="predicted"/>
<feature type="region of interest" description="Disordered" evidence="1">
    <location>
        <begin position="14"/>
        <end position="35"/>
    </location>
</feature>
<dbReference type="Proteomes" id="UP000176317">
    <property type="component" value="Unassembled WGS sequence"/>
</dbReference>
<accession>A0A1F5G0U4</accession>
<reference evidence="2 3" key="1">
    <citation type="journal article" date="2016" name="Nat. Commun.">
        <title>Thousands of microbial genomes shed light on interconnected biogeochemical processes in an aquifer system.</title>
        <authorList>
            <person name="Anantharaman K."/>
            <person name="Brown C.T."/>
            <person name="Hug L.A."/>
            <person name="Sharon I."/>
            <person name="Castelle C.J."/>
            <person name="Probst A.J."/>
            <person name="Thomas B.C."/>
            <person name="Singh A."/>
            <person name="Wilkins M.J."/>
            <person name="Karaoz U."/>
            <person name="Brodie E.L."/>
            <person name="Williams K.H."/>
            <person name="Hubbard S.S."/>
            <person name="Banfield J.F."/>
        </authorList>
    </citation>
    <scope>NUCLEOTIDE SEQUENCE [LARGE SCALE GENOMIC DNA]</scope>
</reference>
<sequence length="166" mass="19222">MAGEIVEVPKFVKESNVEKLEGDEPVPDSNTPVTTGRASFLKRLLEKVTGQANKPDTNVNTNNESRINELLIHIRDIRYRRENDKLTVGDDKDEEMALDRIRELRGTWKNDERSWKAEAVLKRRKARGQEKRPFSDDLVKEVLQELETDPLPFVPEELDIEERKVA</sequence>
<dbReference type="AlphaFoldDB" id="A0A1F5G0U4"/>
<evidence type="ECO:0000313" key="3">
    <source>
        <dbReference type="Proteomes" id="UP000176317"/>
    </source>
</evidence>
<comment type="caution">
    <text evidence="2">The sequence shown here is derived from an EMBL/GenBank/DDBJ whole genome shotgun (WGS) entry which is preliminary data.</text>
</comment>
<evidence type="ECO:0000256" key="1">
    <source>
        <dbReference type="SAM" id="MobiDB-lite"/>
    </source>
</evidence>
<evidence type="ECO:0000313" key="2">
    <source>
        <dbReference type="EMBL" id="OGD85455.1"/>
    </source>
</evidence>
<protein>
    <submittedName>
        <fullName evidence="2">Uncharacterized protein</fullName>
    </submittedName>
</protein>